<reference evidence="1" key="1">
    <citation type="submission" date="2015-07" db="EMBL/GenBank/DDBJ databases">
        <title>Adaptation to a free-living lifestyle via gene acquisitions in the diplomonad Trepomonas sp. PC1.</title>
        <authorList>
            <person name="Xu F."/>
            <person name="Jerlstrom-Hultqvist J."/>
            <person name="Kolisko M."/>
            <person name="Simpson A.G.B."/>
            <person name="Roger A.J."/>
            <person name="Svard S.G."/>
            <person name="Andersson J.O."/>
        </authorList>
    </citation>
    <scope>NUCLEOTIDE SEQUENCE</scope>
    <source>
        <strain evidence="1">PC1</strain>
    </source>
</reference>
<organism evidence="1">
    <name type="scientific">Trepomonas sp. PC1</name>
    <dbReference type="NCBI Taxonomy" id="1076344"/>
    <lineage>
        <taxon>Eukaryota</taxon>
        <taxon>Metamonada</taxon>
        <taxon>Diplomonadida</taxon>
        <taxon>Hexamitidae</taxon>
        <taxon>Hexamitinae</taxon>
        <taxon>Trepomonas</taxon>
    </lineage>
</organism>
<accession>A0A146KI23</accession>
<dbReference type="AlphaFoldDB" id="A0A146KI23"/>
<dbReference type="PANTHER" id="PTHR37028">
    <property type="entry name" value="UNNAMED PRODUCT-RELATED"/>
    <property type="match status" value="1"/>
</dbReference>
<protein>
    <submittedName>
        <fullName evidence="1">Uncharacterized protein</fullName>
    </submittedName>
</protein>
<dbReference type="EMBL" id="GDID01001565">
    <property type="protein sequence ID" value="JAP95041.1"/>
    <property type="molecule type" value="Transcribed_RNA"/>
</dbReference>
<sequence length="237" mass="27970">VQSKETDDEVFDRLYREKTFKNQAQQLIKNYEPELTFKPKINEMSQQLAANRTSIVKNAVSYQKELEFKKEQLKLKFNAENEKNCTFKPQITEFSRTAMPHYRFDQVEALQTQICQDRENKEMQRQMVIKQREQEQMKNYQQKPTVGEIDPKIYQNVAVKGLDGVIKRNNLIQTQKDEKAKREEEIFGLKSSKIPTFTQPFSISTKKPKMLKETETTKIDEKPFGMQQLVDALLDTM</sequence>
<feature type="non-terminal residue" evidence="1">
    <location>
        <position position="1"/>
    </location>
</feature>
<name>A0A146KI23_9EUKA</name>
<evidence type="ECO:0000313" key="1">
    <source>
        <dbReference type="EMBL" id="JAP95041.1"/>
    </source>
</evidence>
<proteinExistence type="predicted"/>
<dbReference type="PANTHER" id="PTHR37028:SF4">
    <property type="entry name" value="ALMS MOTIF DOMAIN-CONTAINING PROTEIN"/>
    <property type="match status" value="1"/>
</dbReference>
<gene>
    <name evidence="1" type="ORF">TPC1_12089</name>
</gene>